<evidence type="ECO:0000313" key="3">
    <source>
        <dbReference type="EMBL" id="MSR91195.1"/>
    </source>
</evidence>
<evidence type="ECO:0000259" key="1">
    <source>
        <dbReference type="Pfam" id="PF00534"/>
    </source>
</evidence>
<dbReference type="PANTHER" id="PTHR12526:SF630">
    <property type="entry name" value="GLYCOSYLTRANSFERASE"/>
    <property type="match status" value="1"/>
</dbReference>
<dbReference type="EMBL" id="VULX01000008">
    <property type="protein sequence ID" value="MSR91195.1"/>
    <property type="molecule type" value="Genomic_DNA"/>
</dbReference>
<sequence length="383" mass="44158">MINILYLNVGAELYGADVILLEILKNIDKSKFKPYVILPNDGPLVKELEKQNIEVKIIRYPILRRKYFNIKGIIEYTSQFLKSSKILLKFCVDNNIDLIHSNTSAVLEGAYIYKKLRIKHIWHVHEMISKPKIFCKVMNVLLFRRCDEILTVSNAVKTHLLKGTKNDPSKIKVIHNGIDLKVFSKQNDTNYLKKEFNIKNECIIGFVGRINAIKGQEEFVMAAENVFKNTKNTKAIIVGSAFEGQEWRVEELLKKINNSRYKDRFIFTGYRNDAPNIQNLIDVFVLPSIEYDSFPTVVLEAMACSKPVVAYRCGGVVEMINNGKSGFVVEQNDLKSLSECIEKLVNDEELRKKMGNRGRRIMQEKFSVNGYISRIEKLYLNIM</sequence>
<gene>
    <name evidence="3" type="ORF">FYJ33_07165</name>
</gene>
<name>A0A7X2MY50_9CLOT</name>
<dbReference type="Pfam" id="PF13439">
    <property type="entry name" value="Glyco_transf_4"/>
    <property type="match status" value="1"/>
</dbReference>
<dbReference type="SUPFAM" id="SSF53756">
    <property type="entry name" value="UDP-Glycosyltransferase/glycogen phosphorylase"/>
    <property type="match status" value="1"/>
</dbReference>
<organism evidence="3 4">
    <name type="scientific">Inconstantimicrobium porci</name>
    <dbReference type="NCBI Taxonomy" id="2652291"/>
    <lineage>
        <taxon>Bacteria</taxon>
        <taxon>Bacillati</taxon>
        <taxon>Bacillota</taxon>
        <taxon>Clostridia</taxon>
        <taxon>Eubacteriales</taxon>
        <taxon>Clostridiaceae</taxon>
        <taxon>Inconstantimicrobium</taxon>
    </lineage>
</organism>
<dbReference type="InterPro" id="IPR001296">
    <property type="entry name" value="Glyco_trans_1"/>
</dbReference>
<keyword evidence="3" id="KW-0808">Transferase</keyword>
<reference evidence="3 4" key="1">
    <citation type="submission" date="2019-08" db="EMBL/GenBank/DDBJ databases">
        <title>In-depth cultivation of the pig gut microbiome towards novel bacterial diversity and tailored functional studies.</title>
        <authorList>
            <person name="Wylensek D."/>
            <person name="Hitch T.C.A."/>
            <person name="Clavel T."/>
        </authorList>
    </citation>
    <scope>NUCLEOTIDE SEQUENCE [LARGE SCALE GENOMIC DNA]</scope>
    <source>
        <strain evidence="3 4">WCA-383-APC-5B</strain>
    </source>
</reference>
<evidence type="ECO:0000259" key="2">
    <source>
        <dbReference type="Pfam" id="PF13439"/>
    </source>
</evidence>
<dbReference type="PANTHER" id="PTHR12526">
    <property type="entry name" value="GLYCOSYLTRANSFERASE"/>
    <property type="match status" value="1"/>
</dbReference>
<feature type="domain" description="Glycosyltransferase subfamily 4-like N-terminal" evidence="2">
    <location>
        <begin position="15"/>
        <end position="181"/>
    </location>
</feature>
<evidence type="ECO:0000313" key="4">
    <source>
        <dbReference type="Proteomes" id="UP000460287"/>
    </source>
</evidence>
<feature type="domain" description="Glycosyl transferase family 1" evidence="1">
    <location>
        <begin position="193"/>
        <end position="360"/>
    </location>
</feature>
<dbReference type="GO" id="GO:0016757">
    <property type="term" value="F:glycosyltransferase activity"/>
    <property type="evidence" value="ECO:0007669"/>
    <property type="project" value="InterPro"/>
</dbReference>
<dbReference type="CDD" id="cd03801">
    <property type="entry name" value="GT4_PimA-like"/>
    <property type="match status" value="1"/>
</dbReference>
<keyword evidence="4" id="KW-1185">Reference proteome</keyword>
<dbReference type="AlphaFoldDB" id="A0A7X2MY50"/>
<dbReference type="InterPro" id="IPR028098">
    <property type="entry name" value="Glyco_trans_4-like_N"/>
</dbReference>
<accession>A0A7X2MY50</accession>
<dbReference type="Proteomes" id="UP000460287">
    <property type="component" value="Unassembled WGS sequence"/>
</dbReference>
<comment type="caution">
    <text evidence="3">The sequence shown here is derived from an EMBL/GenBank/DDBJ whole genome shotgun (WGS) entry which is preliminary data.</text>
</comment>
<dbReference type="Gene3D" id="3.40.50.2000">
    <property type="entry name" value="Glycogen Phosphorylase B"/>
    <property type="match status" value="2"/>
</dbReference>
<dbReference type="RefSeq" id="WP_154531073.1">
    <property type="nucleotide sequence ID" value="NZ_VULX01000008.1"/>
</dbReference>
<protein>
    <submittedName>
        <fullName evidence="3">Glycosyltransferase family 4 protein</fullName>
    </submittedName>
</protein>
<dbReference type="Pfam" id="PF00534">
    <property type="entry name" value="Glycos_transf_1"/>
    <property type="match status" value="1"/>
</dbReference>
<proteinExistence type="predicted"/>